<dbReference type="Proteomes" id="UP000255334">
    <property type="component" value="Unassembled WGS sequence"/>
</dbReference>
<dbReference type="EMBL" id="QRBF01000006">
    <property type="protein sequence ID" value="RDS81787.1"/>
    <property type="molecule type" value="Genomic_DNA"/>
</dbReference>
<feature type="signal peptide" evidence="1">
    <location>
        <begin position="1"/>
        <end position="18"/>
    </location>
</feature>
<reference evidence="2 3" key="1">
    <citation type="submission" date="2018-07" db="EMBL/GenBank/DDBJ databases">
        <title>Dyella monticola sp. nov. and Dyella psychrodurans sp. nov. isolated from monsoon evergreen broad-leaved forest soil of Dinghu Mountain, China.</title>
        <authorList>
            <person name="Gao Z."/>
            <person name="Qiu L."/>
        </authorList>
    </citation>
    <scope>NUCLEOTIDE SEQUENCE [LARGE SCALE GENOMIC DNA]</scope>
    <source>
        <strain evidence="2 3">4MSK11</strain>
    </source>
</reference>
<comment type="caution">
    <text evidence="2">The sequence shown here is derived from an EMBL/GenBank/DDBJ whole genome shotgun (WGS) entry which is preliminary data.</text>
</comment>
<evidence type="ECO:0000256" key="1">
    <source>
        <dbReference type="SAM" id="SignalP"/>
    </source>
</evidence>
<dbReference type="AlphaFoldDB" id="A0A370X0J3"/>
<feature type="chain" id="PRO_5016654650" description="DUF4410 domain-containing protein" evidence="1">
    <location>
        <begin position="19"/>
        <end position="153"/>
    </location>
</feature>
<keyword evidence="1" id="KW-0732">Signal</keyword>
<gene>
    <name evidence="2" type="ORF">DWU99_15265</name>
</gene>
<evidence type="ECO:0008006" key="4">
    <source>
        <dbReference type="Google" id="ProtNLM"/>
    </source>
</evidence>
<protein>
    <recommendedName>
        <fullName evidence="4">DUF4410 domain-containing protein</fullName>
    </recommendedName>
</protein>
<sequence length="153" mass="16055">MIKMLAFALIGISSIASATDAVSIPRVTPYADGVGTDDVRQKCDWNSKLSENIAHSAEMGVSVTDKDVSQISGKVLTMRITSVHAIGGGGWTGPKWAAVHGELHDGGKLVGSFEAHQHTTVGMTACGALNRLGKELGEDIADWLKSPTLDAKL</sequence>
<proteinExistence type="predicted"/>
<organism evidence="2 3">
    <name type="scientific">Dyella psychrodurans</name>
    <dbReference type="NCBI Taxonomy" id="1927960"/>
    <lineage>
        <taxon>Bacteria</taxon>
        <taxon>Pseudomonadati</taxon>
        <taxon>Pseudomonadota</taxon>
        <taxon>Gammaproteobacteria</taxon>
        <taxon>Lysobacterales</taxon>
        <taxon>Rhodanobacteraceae</taxon>
        <taxon>Dyella</taxon>
    </lineage>
</organism>
<evidence type="ECO:0000313" key="3">
    <source>
        <dbReference type="Proteomes" id="UP000255334"/>
    </source>
</evidence>
<name>A0A370X0J3_9GAMM</name>
<keyword evidence="3" id="KW-1185">Reference proteome</keyword>
<dbReference type="RefSeq" id="WP_147292940.1">
    <property type="nucleotide sequence ID" value="NZ_QRBF01000006.1"/>
</dbReference>
<evidence type="ECO:0000313" key="2">
    <source>
        <dbReference type="EMBL" id="RDS81787.1"/>
    </source>
</evidence>
<accession>A0A370X0J3</accession>